<dbReference type="Pfam" id="PF19809">
    <property type="entry name" value="DUF6292"/>
    <property type="match status" value="1"/>
</dbReference>
<keyword evidence="3" id="KW-1185">Reference proteome</keyword>
<protein>
    <recommendedName>
        <fullName evidence="1">DUF6292 domain-containing protein</fullName>
    </recommendedName>
</protein>
<organism evidence="2 3">
    <name type="scientific">Saccharopolyspora taberi</name>
    <dbReference type="NCBI Taxonomy" id="60895"/>
    <lineage>
        <taxon>Bacteria</taxon>
        <taxon>Bacillati</taxon>
        <taxon>Actinomycetota</taxon>
        <taxon>Actinomycetes</taxon>
        <taxon>Pseudonocardiales</taxon>
        <taxon>Pseudonocardiaceae</taxon>
        <taxon>Saccharopolyspora</taxon>
    </lineage>
</organism>
<dbReference type="InterPro" id="IPR046259">
    <property type="entry name" value="DUF6292"/>
</dbReference>
<proteinExistence type="predicted"/>
<gene>
    <name evidence="2" type="ORF">GCM10010470_09250</name>
</gene>
<dbReference type="EMBL" id="BAAAUX010000005">
    <property type="protein sequence ID" value="GAA2778194.1"/>
    <property type="molecule type" value="Genomic_DNA"/>
</dbReference>
<dbReference type="Proteomes" id="UP001500979">
    <property type="component" value="Unassembled WGS sequence"/>
</dbReference>
<accession>A0ABN3V4J8</accession>
<reference evidence="2 3" key="1">
    <citation type="journal article" date="2019" name="Int. J. Syst. Evol. Microbiol.">
        <title>The Global Catalogue of Microorganisms (GCM) 10K type strain sequencing project: providing services to taxonomists for standard genome sequencing and annotation.</title>
        <authorList>
            <consortium name="The Broad Institute Genomics Platform"/>
            <consortium name="The Broad Institute Genome Sequencing Center for Infectious Disease"/>
            <person name="Wu L."/>
            <person name="Ma J."/>
        </authorList>
    </citation>
    <scope>NUCLEOTIDE SEQUENCE [LARGE SCALE GENOMIC DNA]</scope>
    <source>
        <strain evidence="2 3">JCM 9383</strain>
    </source>
</reference>
<dbReference type="RefSeq" id="WP_344678120.1">
    <property type="nucleotide sequence ID" value="NZ_BAAAUX010000005.1"/>
</dbReference>
<name>A0ABN3V4J8_9PSEU</name>
<comment type="caution">
    <text evidence="2">The sequence shown here is derived from an EMBL/GenBank/DDBJ whole genome shotgun (WGS) entry which is preliminary data.</text>
</comment>
<evidence type="ECO:0000313" key="3">
    <source>
        <dbReference type="Proteomes" id="UP001500979"/>
    </source>
</evidence>
<sequence>MAKKIDYYGAHEPYLEAVARALRSAGFRVAEWWGNPDDPRHGAIVLTTDAQRLMLLWHEETGWARGWERVEGRSEPTDLRESSLDLLDEPQRVVAWVRSVLDGTNNDRHLLGLGTRFRDADDEDEDETFETQLRQYWPRGAVPRES</sequence>
<evidence type="ECO:0000259" key="1">
    <source>
        <dbReference type="Pfam" id="PF19809"/>
    </source>
</evidence>
<evidence type="ECO:0000313" key="2">
    <source>
        <dbReference type="EMBL" id="GAA2778194.1"/>
    </source>
</evidence>
<feature type="domain" description="DUF6292" evidence="1">
    <location>
        <begin position="14"/>
        <end position="98"/>
    </location>
</feature>